<evidence type="ECO:0000256" key="3">
    <source>
        <dbReference type="ARBA" id="ARBA00023157"/>
    </source>
</evidence>
<dbReference type="PANTHER" id="PTHR10574">
    <property type="entry name" value="NETRIN/LAMININ-RELATED"/>
    <property type="match status" value="1"/>
</dbReference>
<proteinExistence type="predicted"/>
<gene>
    <name evidence="9" type="primary">LAMA1</name>
    <name evidence="9" type="ORF">BLAG_LOCUS23188</name>
</gene>
<evidence type="ECO:0000256" key="2">
    <source>
        <dbReference type="ARBA" id="ARBA00022737"/>
    </source>
</evidence>
<keyword evidence="5 6" id="KW-0424">Laminin EGF-like domain</keyword>
<protein>
    <submittedName>
        <fullName evidence="9">LAMA1 protein</fullName>
    </submittedName>
</protein>
<evidence type="ECO:0000313" key="10">
    <source>
        <dbReference type="Proteomes" id="UP000838412"/>
    </source>
</evidence>
<evidence type="ECO:0000256" key="4">
    <source>
        <dbReference type="ARBA" id="ARBA00023180"/>
    </source>
</evidence>
<keyword evidence="3 6" id="KW-1015">Disulfide bond</keyword>
<evidence type="ECO:0000256" key="7">
    <source>
        <dbReference type="SAM" id="Coils"/>
    </source>
</evidence>
<keyword evidence="10" id="KW-1185">Reference proteome</keyword>
<dbReference type="EMBL" id="OV696693">
    <property type="protein sequence ID" value="CAH1271077.1"/>
    <property type="molecule type" value="Genomic_DNA"/>
</dbReference>
<feature type="coiled-coil region" evidence="7">
    <location>
        <begin position="689"/>
        <end position="716"/>
    </location>
</feature>
<evidence type="ECO:0000256" key="1">
    <source>
        <dbReference type="ARBA" id="ARBA00022729"/>
    </source>
</evidence>
<keyword evidence="4" id="KW-0325">Glycoprotein</keyword>
<dbReference type="InterPro" id="IPR002049">
    <property type="entry name" value="LE_dom"/>
</dbReference>
<comment type="caution">
    <text evidence="6">Lacks conserved residue(s) required for the propagation of feature annotation.</text>
</comment>
<dbReference type="GO" id="GO:0009887">
    <property type="term" value="P:animal organ morphogenesis"/>
    <property type="evidence" value="ECO:0007669"/>
    <property type="project" value="TreeGrafter"/>
</dbReference>
<organism evidence="9 10">
    <name type="scientific">Branchiostoma lanceolatum</name>
    <name type="common">Common lancelet</name>
    <name type="synonym">Amphioxus lanceolatum</name>
    <dbReference type="NCBI Taxonomy" id="7740"/>
    <lineage>
        <taxon>Eukaryota</taxon>
        <taxon>Metazoa</taxon>
        <taxon>Chordata</taxon>
        <taxon>Cephalochordata</taxon>
        <taxon>Leptocardii</taxon>
        <taxon>Amphioxiformes</taxon>
        <taxon>Branchiostomatidae</taxon>
        <taxon>Branchiostoma</taxon>
    </lineage>
</organism>
<keyword evidence="7" id="KW-0175">Coiled coil</keyword>
<dbReference type="Proteomes" id="UP000838412">
    <property type="component" value="Chromosome 8"/>
</dbReference>
<dbReference type="Pfam" id="PF00053">
    <property type="entry name" value="EGF_laminin"/>
    <property type="match status" value="3"/>
</dbReference>
<dbReference type="GO" id="GO:0009888">
    <property type="term" value="P:tissue development"/>
    <property type="evidence" value="ECO:0007669"/>
    <property type="project" value="TreeGrafter"/>
</dbReference>
<evidence type="ECO:0000256" key="5">
    <source>
        <dbReference type="ARBA" id="ARBA00023292"/>
    </source>
</evidence>
<feature type="domain" description="Laminin EGF-like" evidence="8">
    <location>
        <begin position="264"/>
        <end position="311"/>
    </location>
</feature>
<dbReference type="OrthoDB" id="6161774at2759"/>
<dbReference type="SUPFAM" id="SSF57196">
    <property type="entry name" value="EGF/Laminin"/>
    <property type="match status" value="1"/>
</dbReference>
<dbReference type="InterPro" id="IPR050440">
    <property type="entry name" value="Laminin/Netrin_ECM"/>
</dbReference>
<dbReference type="FunFam" id="2.10.25.10:FF:000188">
    <property type="entry name" value="Laminin subunit gamma 2"/>
    <property type="match status" value="1"/>
</dbReference>
<dbReference type="PROSITE" id="PS01248">
    <property type="entry name" value="EGF_LAM_1"/>
    <property type="match status" value="2"/>
</dbReference>
<sequence length="953" mass="103671">MQPFCAPSLHSDIITEDEVSRYNVSGTLVGDHTRSYGLNLVLTLDLVGGDDEVSTDGLVELEGAGFSLVNWGTETLQVQPRSNSSGSPAALQEISLLLHEAYWNISDIEPFLEAVYFNRLLSDLTSVKVPRHVDNTTVTLHRVVLQTAVAMADPTLPPVLSVENCSCPVGLSGLSCDECSPGYHREGELDDRFVPCVPCDCNNNTLTSPPQCDAITGQCLNCKPGRTGKHCELCDNNVEGPDCDRCAENTYGLDNPDFPGCKNCSCSPLGSVNGSCDQETGQCYCSNSTEGLKCDQCRGNYFYNETFGCIECEGCYDQIETRTIQLRLLRDNITQFVDTLTTSADQNVWFSTRLETVQLQVTALYNRSQETEDMAAEMHETLDQLNASAREVLSGLEVAIESEVAQIEGLLGQALGNVSSGQAERNNTVEELKRVYNVINNSLPGVSRELDNLVGTLNETLVAMTDIQGEVNSSISMVLDTLGDIQTSALQAFQLAQQARLVASNAVTLHQNTTELIQLLNQTALNISISLDSELDLVQGLDGTVSNVTRVAMETERSVNSTANLPIQEVEDLIDRSVGLQERAGNLTQQVTNGMSEDEATSENIQQALQTTAQLDGEVLELQDEADSLYDRSSQAFTEAQAAVQKAQDNFTAAEDMLNVLQNFPVWAQESQMEVNASLQQVSQVQSGSQAATQQVQQLQEDLQSASDTAQTALQQVENMQGLVNNQSETRHESPSTTFLCDLIVTHRASVGTTVKTQRGEYAAPGIRTRANPNPHGFGIQALTTGLKGPDPVTAEILSQAEALNTSAAALPSPGQAAGNVSAANSSRVPTLQQGCSYLTQDTGRLQGEVIRVGVQVNTTNSSVKQSQQDVSQLTSDLQNVQLLDRGRLQDIRNKIEALRTEITSEQLATTIQQLKTSSTEQQRWFQEKRTQITHIRNKVQNLQILKEQLGIR</sequence>
<feature type="disulfide bond" evidence="6">
    <location>
        <begin position="264"/>
        <end position="276"/>
    </location>
</feature>
<dbReference type="SMART" id="SM00180">
    <property type="entry name" value="EGF_Lam"/>
    <property type="match status" value="2"/>
</dbReference>
<feature type="disulfide bond" evidence="6">
    <location>
        <begin position="285"/>
        <end position="294"/>
    </location>
</feature>
<evidence type="ECO:0000256" key="6">
    <source>
        <dbReference type="PROSITE-ProRule" id="PRU00460"/>
    </source>
</evidence>
<accession>A0A8K0ABT6</accession>
<evidence type="ECO:0000259" key="8">
    <source>
        <dbReference type="PROSITE" id="PS50027"/>
    </source>
</evidence>
<evidence type="ECO:0000313" key="9">
    <source>
        <dbReference type="EMBL" id="CAH1271077.1"/>
    </source>
</evidence>
<dbReference type="PROSITE" id="PS50027">
    <property type="entry name" value="EGF_LAM_2"/>
    <property type="match status" value="1"/>
</dbReference>
<reference evidence="9" key="1">
    <citation type="submission" date="2022-01" db="EMBL/GenBank/DDBJ databases">
        <authorList>
            <person name="Braso-Vives M."/>
        </authorList>
    </citation>
    <scope>NUCLEOTIDE SEQUENCE</scope>
</reference>
<name>A0A8K0ABT6_BRALA</name>
<feature type="disulfide bond" evidence="6">
    <location>
        <begin position="266"/>
        <end position="283"/>
    </location>
</feature>
<keyword evidence="1" id="KW-0732">Signal</keyword>
<dbReference type="Gene3D" id="2.170.300.10">
    <property type="entry name" value="Tie2 ligand-binding domain superfamily"/>
    <property type="match status" value="2"/>
</dbReference>
<dbReference type="AlphaFoldDB" id="A0A8K0ABT6"/>
<keyword evidence="2" id="KW-0677">Repeat</keyword>
<dbReference type="PANTHER" id="PTHR10574:SF406">
    <property type="entry name" value="LAMININ SUBUNIT ALPHA 5"/>
    <property type="match status" value="1"/>
</dbReference>
<dbReference type="CDD" id="cd00055">
    <property type="entry name" value="EGF_Lam"/>
    <property type="match status" value="2"/>
</dbReference>
<dbReference type="GO" id="GO:0005604">
    <property type="term" value="C:basement membrane"/>
    <property type="evidence" value="ECO:0007669"/>
    <property type="project" value="UniProtKB-ARBA"/>
</dbReference>